<protein>
    <submittedName>
        <fullName evidence="2">Uncharacterized protein</fullName>
    </submittedName>
</protein>
<reference evidence="2 3" key="1">
    <citation type="journal article" date="2017" name="Mol. Ecol.">
        <title>Comparative and population genomic landscape of Phellinus noxius: A hypervariable fungus causing root rot in trees.</title>
        <authorList>
            <person name="Chung C.L."/>
            <person name="Lee T.J."/>
            <person name="Akiba M."/>
            <person name="Lee H.H."/>
            <person name="Kuo T.H."/>
            <person name="Liu D."/>
            <person name="Ke H.M."/>
            <person name="Yokoi T."/>
            <person name="Roa M.B."/>
            <person name="Lu M.J."/>
            <person name="Chang Y.Y."/>
            <person name="Ann P.J."/>
            <person name="Tsai J.N."/>
            <person name="Chen C.Y."/>
            <person name="Tzean S.S."/>
            <person name="Ota Y."/>
            <person name="Hattori T."/>
            <person name="Sahashi N."/>
            <person name="Liou R.F."/>
            <person name="Kikuchi T."/>
            <person name="Tsai I.J."/>
        </authorList>
    </citation>
    <scope>NUCLEOTIDE SEQUENCE [LARGE SCALE GENOMIC DNA]</scope>
    <source>
        <strain evidence="2 3">FFPRI411160</strain>
    </source>
</reference>
<proteinExistence type="predicted"/>
<feature type="compositionally biased region" description="Low complexity" evidence="1">
    <location>
        <begin position="216"/>
        <end position="268"/>
    </location>
</feature>
<dbReference type="EMBL" id="NBII01000001">
    <property type="protein sequence ID" value="PAV24336.1"/>
    <property type="molecule type" value="Genomic_DNA"/>
</dbReference>
<accession>A0A286UXL6</accession>
<dbReference type="OrthoDB" id="3262078at2759"/>
<evidence type="ECO:0000313" key="3">
    <source>
        <dbReference type="Proteomes" id="UP000217199"/>
    </source>
</evidence>
<evidence type="ECO:0000256" key="1">
    <source>
        <dbReference type="SAM" id="MobiDB-lite"/>
    </source>
</evidence>
<name>A0A286UXL6_9AGAM</name>
<feature type="region of interest" description="Disordered" evidence="1">
    <location>
        <begin position="1"/>
        <end position="38"/>
    </location>
</feature>
<dbReference type="InParanoid" id="A0A286UXL6"/>
<feature type="compositionally biased region" description="Basic residues" evidence="1">
    <location>
        <begin position="151"/>
        <end position="161"/>
    </location>
</feature>
<organism evidence="2 3">
    <name type="scientific">Pyrrhoderma noxium</name>
    <dbReference type="NCBI Taxonomy" id="2282107"/>
    <lineage>
        <taxon>Eukaryota</taxon>
        <taxon>Fungi</taxon>
        <taxon>Dikarya</taxon>
        <taxon>Basidiomycota</taxon>
        <taxon>Agaricomycotina</taxon>
        <taxon>Agaricomycetes</taxon>
        <taxon>Hymenochaetales</taxon>
        <taxon>Hymenochaetaceae</taxon>
        <taxon>Pyrrhoderma</taxon>
    </lineage>
</organism>
<evidence type="ECO:0000313" key="2">
    <source>
        <dbReference type="EMBL" id="PAV24336.1"/>
    </source>
</evidence>
<gene>
    <name evidence="2" type="ORF">PNOK_0140400</name>
</gene>
<feature type="compositionally biased region" description="Polar residues" evidence="1">
    <location>
        <begin position="172"/>
        <end position="184"/>
    </location>
</feature>
<comment type="caution">
    <text evidence="2">The sequence shown here is derived from an EMBL/GenBank/DDBJ whole genome shotgun (WGS) entry which is preliminary data.</text>
</comment>
<dbReference type="STRING" id="2282107.A0A286UXL6"/>
<sequence length="307" mass="33535">MEQSHRSLPWPRTSKANVNKRSRSPDSPSPVERSAKRQVLGTLDALPQVSWGAGPSSNLNTVPEVCKTSREEDWVHQTRDLTIHSPSLANGEHSQLFGNNNADMDVSMNGYEESSPYYKPSETNQDYIPPASSCSPSDIETTLTCPETPHHHQRSFNRHSPLKTPIHILDPNNKTDMPNFLQTPRHNDNAPAPPDITIQPATPANPFSHTNSDSDSMLISPLSTSTSTSPPLTAFSSSSSSSTNTSTSTTSSASITTTTIGTADSTSSNLTNMRFHGGSRRKQLSMGPRADCEKCRLKVPGHWMHFD</sequence>
<dbReference type="Proteomes" id="UP000217199">
    <property type="component" value="Unassembled WGS sequence"/>
</dbReference>
<feature type="region of interest" description="Disordered" evidence="1">
    <location>
        <begin position="147"/>
        <end position="285"/>
    </location>
</feature>
<keyword evidence="3" id="KW-1185">Reference proteome</keyword>
<feature type="compositionally biased region" description="Polar residues" evidence="1">
    <location>
        <begin position="199"/>
        <end position="215"/>
    </location>
</feature>
<dbReference type="AlphaFoldDB" id="A0A286UXL6"/>